<evidence type="ECO:0000259" key="2">
    <source>
        <dbReference type="Pfam" id="PF12770"/>
    </source>
</evidence>
<dbReference type="InterPro" id="IPR024983">
    <property type="entry name" value="CHAT_dom"/>
</dbReference>
<evidence type="ECO:0000313" key="3">
    <source>
        <dbReference type="EMBL" id="SPJ91941.1"/>
    </source>
</evidence>
<dbReference type="EMBL" id="ONZP01000900">
    <property type="protein sequence ID" value="SPJ91941.1"/>
    <property type="molecule type" value="Genomic_DNA"/>
</dbReference>
<dbReference type="PANTHER" id="PTHR35391:SF7">
    <property type="entry name" value="C2H2-TYPE DOMAIN-CONTAINING PROTEIN"/>
    <property type="match status" value="1"/>
</dbReference>
<feature type="region of interest" description="Disordered" evidence="1">
    <location>
        <begin position="189"/>
        <end position="215"/>
    </location>
</feature>
<dbReference type="Pfam" id="PF13374">
    <property type="entry name" value="TPR_10"/>
    <property type="match status" value="1"/>
</dbReference>
<keyword evidence="4" id="KW-1185">Reference proteome</keyword>
<evidence type="ECO:0000256" key="1">
    <source>
        <dbReference type="SAM" id="MobiDB-lite"/>
    </source>
</evidence>
<feature type="compositionally biased region" description="Polar residues" evidence="1">
    <location>
        <begin position="196"/>
        <end position="212"/>
    </location>
</feature>
<name>A0AAE8MP27_9HYPO</name>
<proteinExistence type="predicted"/>
<feature type="domain" description="CHAT" evidence="2">
    <location>
        <begin position="1293"/>
        <end position="1595"/>
    </location>
</feature>
<sequence>MRFLATDCNELFEEIIDAGTVNQEEPISQTIKYRDAFTAWASFVCVFAEPESSLDCRLQKHASVQDIIIRLLELLRQNLFIVFGIISNTNPELPLDVGSEIRTALAGIEDSLKSLNKLAIIIRQSSRSYTVTLARNFATSNRALEDLEDLVLTALETLYPNASESLRKHICNTITDRYAKLEYTAYQKGKSRSKSAKQPQSGEAATGPSNKDQAVGQILTISRPKTVDFDHIQKETQDGSLDIQQKPLSSIDTGFLRQNFNDECIKTSQSKRTLSAYESDNRLHEPQPPRFEDGEAQVECEWCYELLDRSIVRNNGWSNIGRLHYKRDLKPFPCLSEACGESRPSFSSRKGWFEHMRSKHSAAWPQALYGERMWVCHDHIEDGESIPYAFSSKNDLDRHMLLIHGWQKRLSESEFTKYLEQRPSLIDTTSPRSCPLCLFVVEDMLEAKQTSSSRYDGLLPSQSRMDKNKNKNQKSADSRVKFADDVKPASDDDGCADDLDDDSSNFFAMDLHIAAHLQFLLVMSLRFMAALDHDTDQEPYTDPDGSSDPATGSMSFVEDGLEVDARLDEKSAVPYISDSERHYLEQMRSNEEAGESVLLSYEKDQWNYINPLLDNPTGEDFILQHLSSRQKESSRIESCRKSVRELRQGLTETLGRHLENASRWRKIGLLQGEIFDETRNEDDLDQAIEAFKVGKEATPVGHPDEWQNLADLSTRLVDKYKTTRHEMDLDKAFEITKRVIDTMDDPYRLADHCVNLGYLHSCRYSETGEETELISAVRLSQQAVELAPADSDKRAKYHNNLGQLLTLDYWRTGVETTIDEAIYELRRALHLVTRDDNEYSEYLATLSAGLDKKFAVSGSQEQLDEAMQLMRQAIDLVTEHDSTFLKRLNSLGAMLGELYKKTGATDALEESIEIGRRVVALTPMDGINAAERIENLAARLTDKFHLTGDLESLDEAINLSTNGRFLVPVESPSYHVYCHNLATRTLERFHKIGSIQDLEDAIDNSKEALKFIPDTDVNMATYLCVLADATVEQANRLGGYQLQDEPLRLYKLALHHDHSAVQCRLQAGQKLFQSHVKVGDWRRAYMVSDVIMNCLAQLPFADLDHIDKQRILETTVGITYAGVAAALNAGRPPFEVLSWLEYGRCLYADSRAEYQADFVGLRREQPSIGDEFIRIRAELGKPITVPMVGFIGNSPWRAQSKRRYEASIKFEQILGKIRTELGFPHFLLGLDETSMRQAGAKGPVVVLNTSRIRCDAFVIYQNKIEVLSLPDLEYDSIVERSGSRSRFTVQTSLWLWETIAKPVLAHLGLLSNPSGNRTRVWLIPTGPMNNFPIHAAGDYRSTSSESVLDYAVCSYTPSIKALVSARDKPVAIAKKAQALVVSSEDNAGFPNLPFVSREISTLQNICRSIGLDVIQPSHKEGILQALASCTLFHFAGSFSTTMEDPLKNQLMLKDGSITVNDILDATSSLHTPLLAYLSSCETANTCDEVFADECVHAAGALHMGGFRHAIGTLGNVGDEVCAETSRLFYEALMNGGLLNDNVGLCLHDATRRLRDQWIARRGGLQTRQVRIDHGVMLVDDDIGEVLWWASFVHFGV</sequence>
<evidence type="ECO:0000313" key="4">
    <source>
        <dbReference type="Proteomes" id="UP001187734"/>
    </source>
</evidence>
<organism evidence="3 4">
    <name type="scientific">Fusarium torulosum</name>
    <dbReference type="NCBI Taxonomy" id="33205"/>
    <lineage>
        <taxon>Eukaryota</taxon>
        <taxon>Fungi</taxon>
        <taxon>Dikarya</taxon>
        <taxon>Ascomycota</taxon>
        <taxon>Pezizomycotina</taxon>
        <taxon>Sordariomycetes</taxon>
        <taxon>Hypocreomycetidae</taxon>
        <taxon>Hypocreales</taxon>
        <taxon>Nectriaceae</taxon>
        <taxon>Fusarium</taxon>
    </lineage>
</organism>
<dbReference type="Gene3D" id="1.25.40.10">
    <property type="entry name" value="Tetratricopeptide repeat domain"/>
    <property type="match status" value="1"/>
</dbReference>
<feature type="compositionally biased region" description="Basic and acidic residues" evidence="1">
    <location>
        <begin position="464"/>
        <end position="490"/>
    </location>
</feature>
<dbReference type="InterPro" id="IPR011990">
    <property type="entry name" value="TPR-like_helical_dom_sf"/>
</dbReference>
<feature type="region of interest" description="Disordered" evidence="1">
    <location>
        <begin position="452"/>
        <end position="495"/>
    </location>
</feature>
<protein>
    <recommendedName>
        <fullName evidence="2">CHAT domain-containing protein</fullName>
    </recommendedName>
</protein>
<comment type="caution">
    <text evidence="3">The sequence shown here is derived from an EMBL/GenBank/DDBJ whole genome shotgun (WGS) entry which is preliminary data.</text>
</comment>
<dbReference type="Pfam" id="PF12770">
    <property type="entry name" value="CHAT"/>
    <property type="match status" value="1"/>
</dbReference>
<dbReference type="Proteomes" id="UP001187734">
    <property type="component" value="Unassembled WGS sequence"/>
</dbReference>
<gene>
    <name evidence="3" type="ORF">FTOL_13595</name>
</gene>
<dbReference type="SUPFAM" id="SSF81901">
    <property type="entry name" value="HCP-like"/>
    <property type="match status" value="1"/>
</dbReference>
<dbReference type="PANTHER" id="PTHR35391">
    <property type="entry name" value="C2H2-TYPE DOMAIN-CONTAINING PROTEIN-RELATED"/>
    <property type="match status" value="1"/>
</dbReference>
<accession>A0AAE8MP27</accession>
<reference evidence="3" key="1">
    <citation type="submission" date="2018-03" db="EMBL/GenBank/DDBJ databases">
        <authorList>
            <person name="Guldener U."/>
        </authorList>
    </citation>
    <scope>NUCLEOTIDE SEQUENCE</scope>
</reference>